<dbReference type="PANTHER" id="PTHR35561">
    <property type="entry name" value="RNA 2',3'-CYCLIC PHOSPHODIESTERASE"/>
    <property type="match status" value="1"/>
</dbReference>
<name>A0A6I1FDP1_9BACI</name>
<comment type="catalytic activity">
    <reaction evidence="2">
        <text>a 3'-end 2',3'-cyclophospho-ribonucleotide-RNA + H2O = a 3'-end 2'-phospho-ribonucleotide-RNA + H(+)</text>
        <dbReference type="Rhea" id="RHEA:11828"/>
        <dbReference type="Rhea" id="RHEA-COMP:10464"/>
        <dbReference type="Rhea" id="RHEA-COMP:17353"/>
        <dbReference type="ChEBI" id="CHEBI:15377"/>
        <dbReference type="ChEBI" id="CHEBI:15378"/>
        <dbReference type="ChEBI" id="CHEBI:83064"/>
        <dbReference type="ChEBI" id="CHEBI:173113"/>
        <dbReference type="EC" id="3.1.4.58"/>
    </reaction>
</comment>
<sequence length="184" mass="21463">MTRNHYFFALPLPLEFKQQLHQTVKAKQLPFARFVHEEDIHLTLAFLGSVEEERLQTAIGLVENAIRAIEAFPLVVDSFGSFGKKTEPRIFWAGVKEEERLNELQKKVSAACREAGFELDNKPFRPHLTLARKWKGAVPFQLPQIVLNKKFLAESVVLYETYLDRSPKYKVKHRIDLQRCERKE</sequence>
<dbReference type="HAMAP" id="MF_01940">
    <property type="entry name" value="RNA_CPDase"/>
    <property type="match status" value="1"/>
</dbReference>
<dbReference type="EMBL" id="WEIO01000007">
    <property type="protein sequence ID" value="KAB7705862.1"/>
    <property type="molecule type" value="Genomic_DNA"/>
</dbReference>
<comment type="similarity">
    <text evidence="2">Belongs to the 2H phosphoesterase superfamily. ThpR family.</text>
</comment>
<dbReference type="NCBIfam" id="TIGR02258">
    <property type="entry name" value="2_5_ligase"/>
    <property type="match status" value="1"/>
</dbReference>
<accession>A0A6I1FDP1</accession>
<evidence type="ECO:0000313" key="4">
    <source>
        <dbReference type="Proteomes" id="UP000429595"/>
    </source>
</evidence>
<keyword evidence="4" id="KW-1185">Reference proteome</keyword>
<gene>
    <name evidence="3" type="primary">thpR</name>
    <name evidence="3" type="ORF">F9802_12370</name>
</gene>
<evidence type="ECO:0000313" key="3">
    <source>
        <dbReference type="EMBL" id="KAB7705862.1"/>
    </source>
</evidence>
<feature type="active site" description="Proton acceptor" evidence="2">
    <location>
        <position position="127"/>
    </location>
</feature>
<dbReference type="Pfam" id="PF13563">
    <property type="entry name" value="2_5_RNA_ligase2"/>
    <property type="match status" value="1"/>
</dbReference>
<dbReference type="InterPro" id="IPR004175">
    <property type="entry name" value="RNA_CPDase"/>
</dbReference>
<feature type="short sequence motif" description="HXTX 2" evidence="2">
    <location>
        <begin position="127"/>
        <end position="130"/>
    </location>
</feature>
<dbReference type="PANTHER" id="PTHR35561:SF1">
    <property type="entry name" value="RNA 2',3'-CYCLIC PHOSPHODIESTERASE"/>
    <property type="match status" value="1"/>
</dbReference>
<dbReference type="EC" id="3.1.4.58" evidence="2"/>
<reference evidence="3 4" key="1">
    <citation type="submission" date="2019-10" db="EMBL/GenBank/DDBJ databases">
        <title>Bacillus aerolatum sp. nov., isolated from bioaerosol of sport playgrounds.</title>
        <authorList>
            <person name="Chen P."/>
            <person name="Zhang G."/>
        </authorList>
    </citation>
    <scope>NUCLEOTIDE SEQUENCE [LARGE SCALE GENOMIC DNA]</scope>
    <source>
        <strain evidence="3 4">CX253</strain>
    </source>
</reference>
<dbReference type="SUPFAM" id="SSF55144">
    <property type="entry name" value="LigT-like"/>
    <property type="match status" value="1"/>
</dbReference>
<comment type="function">
    <text evidence="2">Hydrolyzes RNA 2',3'-cyclic phosphodiester to an RNA 2'-phosphomonoester.</text>
</comment>
<evidence type="ECO:0000256" key="1">
    <source>
        <dbReference type="ARBA" id="ARBA00022801"/>
    </source>
</evidence>
<feature type="active site" description="Proton donor" evidence="2">
    <location>
        <position position="41"/>
    </location>
</feature>
<dbReference type="AlphaFoldDB" id="A0A6I1FDP1"/>
<comment type="caution">
    <text evidence="3">The sequence shown here is derived from an EMBL/GenBank/DDBJ whole genome shotgun (WGS) entry which is preliminary data.</text>
</comment>
<dbReference type="InterPro" id="IPR009097">
    <property type="entry name" value="Cyclic_Pdiesterase"/>
</dbReference>
<proteinExistence type="inferred from homology"/>
<keyword evidence="1 2" id="KW-0378">Hydrolase</keyword>
<dbReference type="Proteomes" id="UP000429595">
    <property type="component" value="Unassembled WGS sequence"/>
</dbReference>
<organism evidence="3 4">
    <name type="scientific">Bacillus aerolatus</name>
    <dbReference type="NCBI Taxonomy" id="2653354"/>
    <lineage>
        <taxon>Bacteria</taxon>
        <taxon>Bacillati</taxon>
        <taxon>Bacillota</taxon>
        <taxon>Bacilli</taxon>
        <taxon>Bacillales</taxon>
        <taxon>Bacillaceae</taxon>
        <taxon>Bacillus</taxon>
    </lineage>
</organism>
<dbReference type="GO" id="GO:0004113">
    <property type="term" value="F:2',3'-cyclic-nucleotide 3'-phosphodiesterase activity"/>
    <property type="evidence" value="ECO:0007669"/>
    <property type="project" value="InterPro"/>
</dbReference>
<dbReference type="RefSeq" id="WP_152152367.1">
    <property type="nucleotide sequence ID" value="NZ_WEIO01000007.1"/>
</dbReference>
<protein>
    <recommendedName>
        <fullName evidence="2">RNA 2',3'-cyclic phosphodiesterase</fullName>
        <shortName evidence="2">RNA 2',3'-CPDase</shortName>
        <ecNumber evidence="2">3.1.4.58</ecNumber>
    </recommendedName>
</protein>
<evidence type="ECO:0000256" key="2">
    <source>
        <dbReference type="HAMAP-Rule" id="MF_01940"/>
    </source>
</evidence>
<feature type="short sequence motif" description="HXTX 1" evidence="2">
    <location>
        <begin position="41"/>
        <end position="44"/>
    </location>
</feature>
<dbReference type="Gene3D" id="3.90.1140.10">
    <property type="entry name" value="Cyclic phosphodiesterase"/>
    <property type="match status" value="1"/>
</dbReference>
<dbReference type="GO" id="GO:0008664">
    <property type="term" value="F:RNA 2',3'-cyclic 3'-phosphodiesterase activity"/>
    <property type="evidence" value="ECO:0007669"/>
    <property type="project" value="UniProtKB-EC"/>
</dbReference>